<organism evidence="5 6">
    <name type="scientific">Anabaenopsis circularis NIES-21</name>
    <dbReference type="NCBI Taxonomy" id="1085406"/>
    <lineage>
        <taxon>Bacteria</taxon>
        <taxon>Bacillati</taxon>
        <taxon>Cyanobacteriota</taxon>
        <taxon>Cyanophyceae</taxon>
        <taxon>Nostocales</taxon>
        <taxon>Nodulariaceae</taxon>
        <taxon>Anabaenopsis</taxon>
    </lineage>
</organism>
<dbReference type="InterPro" id="IPR000792">
    <property type="entry name" value="Tscrpt_reg_LuxR_C"/>
</dbReference>
<dbReference type="EMBL" id="AP018176">
    <property type="protein sequence ID" value="BAY20015.1"/>
    <property type="molecule type" value="Genomic_DNA"/>
</dbReference>
<accession>A0A1Z4GR79</accession>
<dbReference type="PANTHER" id="PTHR44688:SF16">
    <property type="entry name" value="DNA-BINDING TRANSCRIPTIONAL ACTIVATOR DEVR_DOSR"/>
    <property type="match status" value="1"/>
</dbReference>
<dbReference type="Pfam" id="PF00196">
    <property type="entry name" value="GerE"/>
    <property type="match status" value="1"/>
</dbReference>
<dbReference type="PROSITE" id="PS50043">
    <property type="entry name" value="HTH_LUXR_2"/>
    <property type="match status" value="1"/>
</dbReference>
<name>A0A1Z4GR79_9CYAN</name>
<evidence type="ECO:0000313" key="5">
    <source>
        <dbReference type="EMBL" id="BAY20015.1"/>
    </source>
</evidence>
<keyword evidence="5" id="KW-0614">Plasmid</keyword>
<keyword evidence="2" id="KW-0238">DNA-binding</keyword>
<dbReference type="CDD" id="cd06170">
    <property type="entry name" value="LuxR_C_like"/>
    <property type="match status" value="1"/>
</dbReference>
<reference evidence="5 6" key="1">
    <citation type="submission" date="2017-06" db="EMBL/GenBank/DDBJ databases">
        <title>Genome sequencing of cyanobaciteial culture collection at National Institute for Environmental Studies (NIES).</title>
        <authorList>
            <person name="Hirose Y."/>
            <person name="Shimura Y."/>
            <person name="Fujisawa T."/>
            <person name="Nakamura Y."/>
            <person name="Kawachi M."/>
        </authorList>
    </citation>
    <scope>NUCLEOTIDE SEQUENCE [LARGE SCALE GENOMIC DNA]</scope>
    <source>
        <strain evidence="5 6">NIES-21</strain>
        <plasmid evidence="6">Plasmid2 dna</plasmid>
    </source>
</reference>
<dbReference type="InterPro" id="IPR016032">
    <property type="entry name" value="Sig_transdc_resp-reg_C-effctor"/>
</dbReference>
<dbReference type="AlphaFoldDB" id="A0A1Z4GR79"/>
<sequence length="192" mass="21683">MTLPLLLSQQDDFEQLKSAAPIDFGSLFIWKVVAIALQNQPDRLLETTDEKHLLNNTTKYKRHDQSFSRLPQSDCNFALNGAFIDVAQEVAGLLQQSQPFHSEGIINHSAKTIAIRAIEPEYKQIINVEPLTEREREVLQLIIDGLNNLAIAQKLYITKGTVKTHVRNILKKLCVHDRTQAAIRALRAGLVH</sequence>
<evidence type="ECO:0000259" key="4">
    <source>
        <dbReference type="PROSITE" id="PS50043"/>
    </source>
</evidence>
<evidence type="ECO:0000313" key="6">
    <source>
        <dbReference type="Proteomes" id="UP000218287"/>
    </source>
</evidence>
<keyword evidence="6" id="KW-1185">Reference proteome</keyword>
<dbReference type="PANTHER" id="PTHR44688">
    <property type="entry name" value="DNA-BINDING TRANSCRIPTIONAL ACTIVATOR DEVR_DOSR"/>
    <property type="match status" value="1"/>
</dbReference>
<evidence type="ECO:0000256" key="2">
    <source>
        <dbReference type="ARBA" id="ARBA00023125"/>
    </source>
</evidence>
<dbReference type="OrthoDB" id="515140at2"/>
<dbReference type="PROSITE" id="PS00622">
    <property type="entry name" value="HTH_LUXR_1"/>
    <property type="match status" value="1"/>
</dbReference>
<keyword evidence="1" id="KW-0805">Transcription regulation</keyword>
<keyword evidence="3" id="KW-0804">Transcription</keyword>
<gene>
    <name evidence="5" type="ORF">NIES21_58850</name>
</gene>
<proteinExistence type="predicted"/>
<protein>
    <submittedName>
        <fullName evidence="5">Two-component response regulator</fullName>
    </submittedName>
</protein>
<dbReference type="GO" id="GO:0006355">
    <property type="term" value="P:regulation of DNA-templated transcription"/>
    <property type="evidence" value="ECO:0007669"/>
    <property type="project" value="InterPro"/>
</dbReference>
<dbReference type="PRINTS" id="PR00038">
    <property type="entry name" value="HTHLUXR"/>
</dbReference>
<dbReference type="GO" id="GO:0003677">
    <property type="term" value="F:DNA binding"/>
    <property type="evidence" value="ECO:0007669"/>
    <property type="project" value="UniProtKB-KW"/>
</dbReference>
<dbReference type="Proteomes" id="UP000218287">
    <property type="component" value="Plasmid Plasmid2 dna"/>
</dbReference>
<dbReference type="SMART" id="SM00421">
    <property type="entry name" value="HTH_LUXR"/>
    <property type="match status" value="1"/>
</dbReference>
<evidence type="ECO:0000256" key="3">
    <source>
        <dbReference type="ARBA" id="ARBA00023163"/>
    </source>
</evidence>
<dbReference type="SUPFAM" id="SSF46894">
    <property type="entry name" value="C-terminal effector domain of the bipartite response regulators"/>
    <property type="match status" value="1"/>
</dbReference>
<evidence type="ECO:0000256" key="1">
    <source>
        <dbReference type="ARBA" id="ARBA00023015"/>
    </source>
</evidence>
<feature type="domain" description="HTH luxR-type" evidence="4">
    <location>
        <begin position="124"/>
        <end position="189"/>
    </location>
</feature>
<dbReference type="Gene3D" id="1.10.10.10">
    <property type="entry name" value="Winged helix-like DNA-binding domain superfamily/Winged helix DNA-binding domain"/>
    <property type="match status" value="1"/>
</dbReference>
<dbReference type="InterPro" id="IPR036388">
    <property type="entry name" value="WH-like_DNA-bd_sf"/>
</dbReference>
<geneLocation type="plasmid" evidence="6">
    <name>Plasmid2 dna</name>
</geneLocation>